<protein>
    <submittedName>
        <fullName evidence="1">Uncharacterized protein</fullName>
    </submittedName>
</protein>
<dbReference type="AlphaFoldDB" id="A0A448WB55"/>
<comment type="caution">
    <text evidence="1">The sequence shown here is derived from an EMBL/GenBank/DDBJ whole genome shotgun (WGS) entry which is preliminary data.</text>
</comment>
<gene>
    <name evidence="1" type="ORF">PXEA_LOCUS901</name>
</gene>
<proteinExistence type="predicted"/>
<dbReference type="EMBL" id="CAAALY010001785">
    <property type="protein sequence ID" value="VEL07461.1"/>
    <property type="molecule type" value="Genomic_DNA"/>
</dbReference>
<evidence type="ECO:0000313" key="1">
    <source>
        <dbReference type="EMBL" id="VEL07461.1"/>
    </source>
</evidence>
<reference evidence="1" key="1">
    <citation type="submission" date="2018-11" db="EMBL/GenBank/DDBJ databases">
        <authorList>
            <consortium name="Pathogen Informatics"/>
        </authorList>
    </citation>
    <scope>NUCLEOTIDE SEQUENCE</scope>
</reference>
<organism evidence="1 2">
    <name type="scientific">Protopolystoma xenopodis</name>
    <dbReference type="NCBI Taxonomy" id="117903"/>
    <lineage>
        <taxon>Eukaryota</taxon>
        <taxon>Metazoa</taxon>
        <taxon>Spiralia</taxon>
        <taxon>Lophotrochozoa</taxon>
        <taxon>Platyhelminthes</taxon>
        <taxon>Monogenea</taxon>
        <taxon>Polyopisthocotylea</taxon>
        <taxon>Polystomatidea</taxon>
        <taxon>Polystomatidae</taxon>
        <taxon>Protopolystoma</taxon>
    </lineage>
</organism>
<accession>A0A448WB55</accession>
<dbReference type="Proteomes" id="UP000784294">
    <property type="component" value="Unassembled WGS sequence"/>
</dbReference>
<evidence type="ECO:0000313" key="2">
    <source>
        <dbReference type="Proteomes" id="UP000784294"/>
    </source>
</evidence>
<sequence length="271" mass="30680">MGVAAEIKEQPLGLVEIADMLDSFSLSEIASGSTAIDHMVNKLKTSMQAATIQSEFRRHFLEHGLPVPDIWLTPPISTSSSTMLTQAELPRDKTTLLRGGKIDVDNISSMNEILVWPPEMLSFDLTDSTSPILFSKLKRSIKTVIFERGEQVLPGEQSLEDGMRFYLNARKDAACFIQSQLSIQGQNSPEISYRIQNMVERAVRSRKGLPSQFSRLKGNFVWDEKLRQLRGMQSALMERIVFQVLNQPRNHPIRLEEMVDPMLFQTNPAEM</sequence>
<name>A0A448WB55_9PLAT</name>
<keyword evidence="2" id="KW-1185">Reference proteome</keyword>